<comment type="function">
    <text evidence="4">Involved in beta-(1--&gt;2)glucan export. Transmembrane domains (TMD) form a pore in the inner membrane and the ATP-binding domain (NBD) is responsible for energy generation.</text>
</comment>
<evidence type="ECO:0000256" key="2">
    <source>
        <dbReference type="ARBA" id="ARBA00022741"/>
    </source>
</evidence>
<dbReference type="Pfam" id="PF12399">
    <property type="entry name" value="BCA_ABC_TP_C"/>
    <property type="match status" value="1"/>
</dbReference>
<dbReference type="PROSITE" id="PS50893">
    <property type="entry name" value="ABC_TRANSPORTER_2"/>
    <property type="match status" value="1"/>
</dbReference>
<keyword evidence="2" id="KW-0547">Nucleotide-binding</keyword>
<dbReference type="GO" id="GO:1903806">
    <property type="term" value="P:L-isoleucine import across plasma membrane"/>
    <property type="evidence" value="ECO:0007669"/>
    <property type="project" value="TreeGrafter"/>
</dbReference>
<evidence type="ECO:0000256" key="1">
    <source>
        <dbReference type="ARBA" id="ARBA00022448"/>
    </source>
</evidence>
<evidence type="ECO:0000256" key="3">
    <source>
        <dbReference type="ARBA" id="ARBA00022840"/>
    </source>
</evidence>
<gene>
    <name evidence="6" type="ORF">E4K65_04535</name>
</gene>
<dbReference type="InterPro" id="IPR003593">
    <property type="entry name" value="AAA+_ATPase"/>
</dbReference>
<dbReference type="SMART" id="SM00382">
    <property type="entry name" value="AAA"/>
    <property type="match status" value="1"/>
</dbReference>
<dbReference type="RefSeq" id="WP_135173079.1">
    <property type="nucleotide sequence ID" value="NZ_SPQT01000001.1"/>
</dbReference>
<keyword evidence="7" id="KW-1185">Reference proteome</keyword>
<accession>A0A4Y9M8H0</accession>
<dbReference type="PANTHER" id="PTHR45772">
    <property type="entry name" value="CONSERVED COMPONENT OF ABC TRANSPORTER FOR NATURAL AMINO ACIDS-RELATED"/>
    <property type="match status" value="1"/>
</dbReference>
<dbReference type="GO" id="GO:0042941">
    <property type="term" value="P:D-alanine transmembrane transport"/>
    <property type="evidence" value="ECO:0007669"/>
    <property type="project" value="TreeGrafter"/>
</dbReference>
<dbReference type="Gene3D" id="3.40.50.300">
    <property type="entry name" value="P-loop containing nucleotide triphosphate hydrolases"/>
    <property type="match status" value="1"/>
</dbReference>
<protein>
    <submittedName>
        <fullName evidence="6">ABC transporter ATP-binding protein</fullName>
    </submittedName>
</protein>
<dbReference type="Proteomes" id="UP000297966">
    <property type="component" value="Unassembled WGS sequence"/>
</dbReference>
<proteinExistence type="predicted"/>
<dbReference type="FunFam" id="3.40.50.300:FF:000421">
    <property type="entry name" value="Branched-chain amino acid ABC transporter ATP-binding protein"/>
    <property type="match status" value="1"/>
</dbReference>
<comment type="caution">
    <text evidence="6">The sequence shown here is derived from an EMBL/GenBank/DDBJ whole genome shotgun (WGS) entry which is preliminary data.</text>
</comment>
<dbReference type="EMBL" id="SPQT01000001">
    <property type="protein sequence ID" value="TFV51337.1"/>
    <property type="molecule type" value="Genomic_DNA"/>
</dbReference>
<feature type="domain" description="ABC transporter" evidence="5">
    <location>
        <begin position="5"/>
        <end position="253"/>
    </location>
</feature>
<dbReference type="InterPro" id="IPR027417">
    <property type="entry name" value="P-loop_NTPase"/>
</dbReference>
<name>A0A4Y9M8H0_9BRAD</name>
<organism evidence="6 7">
    <name type="scientific">Bradyrhizobium niftali</name>
    <dbReference type="NCBI Taxonomy" id="2560055"/>
    <lineage>
        <taxon>Bacteria</taxon>
        <taxon>Pseudomonadati</taxon>
        <taxon>Pseudomonadota</taxon>
        <taxon>Alphaproteobacteria</taxon>
        <taxon>Hyphomicrobiales</taxon>
        <taxon>Nitrobacteraceae</taxon>
        <taxon>Bradyrhizobium</taxon>
    </lineage>
</organism>
<dbReference type="AlphaFoldDB" id="A0A4Y9M8H0"/>
<dbReference type="GO" id="GO:0005304">
    <property type="term" value="F:L-valine transmembrane transporter activity"/>
    <property type="evidence" value="ECO:0007669"/>
    <property type="project" value="TreeGrafter"/>
</dbReference>
<reference evidence="6 7" key="1">
    <citation type="submission" date="2019-03" db="EMBL/GenBank/DDBJ databases">
        <title>Bradyrhizobium diversity isolated from nodules of Chamaecrista fasciculata.</title>
        <authorList>
            <person name="Klepa M.S."/>
            <person name="Urquiaga M.O."/>
            <person name="Hungria M."/>
            <person name="Delamuta J.R."/>
        </authorList>
    </citation>
    <scope>NUCLEOTIDE SEQUENCE [LARGE SCALE GENOMIC DNA]</scope>
    <source>
        <strain evidence="6 7">CNPSo 3448</strain>
    </source>
</reference>
<dbReference type="InterPro" id="IPR032823">
    <property type="entry name" value="BCA_ABC_TP_C"/>
</dbReference>
<dbReference type="InterPro" id="IPR003439">
    <property type="entry name" value="ABC_transporter-like_ATP-bd"/>
</dbReference>
<keyword evidence="3 6" id="KW-0067">ATP-binding</keyword>
<dbReference type="GO" id="GO:0005886">
    <property type="term" value="C:plasma membrane"/>
    <property type="evidence" value="ECO:0007669"/>
    <property type="project" value="TreeGrafter"/>
</dbReference>
<evidence type="ECO:0000313" key="7">
    <source>
        <dbReference type="Proteomes" id="UP000297966"/>
    </source>
</evidence>
<dbReference type="SUPFAM" id="SSF52540">
    <property type="entry name" value="P-loop containing nucleoside triphosphate hydrolases"/>
    <property type="match status" value="1"/>
</dbReference>
<sequence length="256" mass="27599">MAQRLSIEGVSVDFGGLKAVHDASLEIAPGEIVGLIGPNGAGKTTLFNAISGLVPVSSGQILIDDVSLSDRPAHERSKFGIARTFQAVQLIQDSSVIENIMIGMHSRLDHGLFDLFGQFRTSRSQDYVAQKRAYEVLERLSLGDLALTRVSSLDFGQQRRVEIARALVSEPRLLLLDEPAAGLGPDEVEDLEALLVLLTRKSGLSMLIVEHVLSLVFKLCDRIVVLDNGSVIATGLPAEIADNAEVRRAYLGDVAC</sequence>
<evidence type="ECO:0000256" key="4">
    <source>
        <dbReference type="ARBA" id="ARBA00024722"/>
    </source>
</evidence>
<keyword evidence="1" id="KW-0813">Transport</keyword>
<evidence type="ECO:0000313" key="6">
    <source>
        <dbReference type="EMBL" id="TFV51337.1"/>
    </source>
</evidence>
<dbReference type="GO" id="GO:0015808">
    <property type="term" value="P:L-alanine transport"/>
    <property type="evidence" value="ECO:0007669"/>
    <property type="project" value="TreeGrafter"/>
</dbReference>
<dbReference type="OrthoDB" id="9779872at2"/>
<dbReference type="GO" id="GO:0015192">
    <property type="term" value="F:L-phenylalanine transmembrane transporter activity"/>
    <property type="evidence" value="ECO:0007669"/>
    <property type="project" value="TreeGrafter"/>
</dbReference>
<dbReference type="GO" id="GO:0005524">
    <property type="term" value="F:ATP binding"/>
    <property type="evidence" value="ECO:0007669"/>
    <property type="project" value="UniProtKB-KW"/>
</dbReference>
<dbReference type="CDD" id="cd03219">
    <property type="entry name" value="ABC_Mj1267_LivG_branched"/>
    <property type="match status" value="1"/>
</dbReference>
<dbReference type="GO" id="GO:0016887">
    <property type="term" value="F:ATP hydrolysis activity"/>
    <property type="evidence" value="ECO:0007669"/>
    <property type="project" value="InterPro"/>
</dbReference>
<dbReference type="InterPro" id="IPR051120">
    <property type="entry name" value="ABC_AA/LPS_Transport"/>
</dbReference>
<dbReference type="GO" id="GO:1903805">
    <property type="term" value="P:L-valine import across plasma membrane"/>
    <property type="evidence" value="ECO:0007669"/>
    <property type="project" value="TreeGrafter"/>
</dbReference>
<dbReference type="PANTHER" id="PTHR45772:SF7">
    <property type="entry name" value="AMINO ACID ABC TRANSPORTER ATP-BINDING PROTEIN"/>
    <property type="match status" value="1"/>
</dbReference>
<dbReference type="Pfam" id="PF00005">
    <property type="entry name" value="ABC_tran"/>
    <property type="match status" value="1"/>
</dbReference>
<evidence type="ECO:0000259" key="5">
    <source>
        <dbReference type="PROSITE" id="PS50893"/>
    </source>
</evidence>
<dbReference type="GO" id="GO:0015188">
    <property type="term" value="F:L-isoleucine transmembrane transporter activity"/>
    <property type="evidence" value="ECO:0007669"/>
    <property type="project" value="TreeGrafter"/>
</dbReference>